<comment type="similarity">
    <text evidence="1 16">Belongs to the DNA polymerase type-A family.</text>
</comment>
<dbReference type="FunFam" id="1.20.1060.10:FF:000001">
    <property type="entry name" value="DNA polymerase I"/>
    <property type="match status" value="1"/>
</dbReference>
<keyword evidence="21" id="KW-1185">Reference proteome</keyword>
<dbReference type="InterPro" id="IPR002421">
    <property type="entry name" value="5-3_exonuclease"/>
</dbReference>
<dbReference type="EMBL" id="CP019791">
    <property type="protein sequence ID" value="AQT67983.1"/>
    <property type="molecule type" value="Genomic_DNA"/>
</dbReference>
<dbReference type="InterPro" id="IPR008918">
    <property type="entry name" value="HhH2"/>
</dbReference>
<feature type="domain" description="5'-3' exonuclease" evidence="18">
    <location>
        <begin position="7"/>
        <end position="262"/>
    </location>
</feature>
<comment type="function">
    <text evidence="16">In addition to polymerase activity, this DNA polymerase exhibits 3'-5' and 5'-3' exonuclease activity.</text>
</comment>
<evidence type="ECO:0000256" key="10">
    <source>
        <dbReference type="ARBA" id="ARBA00022839"/>
    </source>
</evidence>
<dbReference type="STRING" id="1936003.STSP2_01137"/>
<evidence type="ECO:0000256" key="2">
    <source>
        <dbReference type="ARBA" id="ARBA00012417"/>
    </source>
</evidence>
<dbReference type="InterPro" id="IPR029060">
    <property type="entry name" value="PIN-like_dom_sf"/>
</dbReference>
<dbReference type="Gene3D" id="3.30.420.10">
    <property type="entry name" value="Ribonuclease H-like superfamily/Ribonuclease H"/>
    <property type="match status" value="1"/>
</dbReference>
<dbReference type="Gene3D" id="1.20.1060.10">
    <property type="entry name" value="Taq DNA Polymerase, Chain T, domain 4"/>
    <property type="match status" value="1"/>
</dbReference>
<dbReference type="GO" id="GO:0008408">
    <property type="term" value="F:3'-5' exonuclease activity"/>
    <property type="evidence" value="ECO:0007669"/>
    <property type="project" value="UniProtKB-UniRule"/>
</dbReference>
<dbReference type="InterPro" id="IPR020045">
    <property type="entry name" value="DNA_polI_H3TH"/>
</dbReference>
<dbReference type="FunFam" id="1.10.150.20:FF:000003">
    <property type="entry name" value="DNA polymerase I"/>
    <property type="match status" value="1"/>
</dbReference>
<dbReference type="Pfam" id="PF01612">
    <property type="entry name" value="DNA_pol_A_exo1"/>
    <property type="match status" value="1"/>
</dbReference>
<dbReference type="AlphaFoldDB" id="A0A1U9NJ72"/>
<dbReference type="InterPro" id="IPR019760">
    <property type="entry name" value="DNA-dir_DNA_pol_A_CS"/>
</dbReference>
<dbReference type="SMART" id="SM00279">
    <property type="entry name" value="HhH2"/>
    <property type="match status" value="1"/>
</dbReference>
<dbReference type="NCBIfam" id="TIGR00593">
    <property type="entry name" value="pola"/>
    <property type="match status" value="1"/>
</dbReference>
<dbReference type="SMART" id="SM00482">
    <property type="entry name" value="POLAc"/>
    <property type="match status" value="1"/>
</dbReference>
<dbReference type="Pfam" id="PF01367">
    <property type="entry name" value="5_3_exonuc"/>
    <property type="match status" value="1"/>
</dbReference>
<reference evidence="21" key="1">
    <citation type="submission" date="2017-02" db="EMBL/GenBank/DDBJ databases">
        <title>Comparative genomics and description of representatives of a novel lineage of planctomycetes thriving in anoxic sediments.</title>
        <authorList>
            <person name="Spring S."/>
            <person name="Bunk B."/>
            <person name="Sproer C."/>
        </authorList>
    </citation>
    <scope>NUCLEOTIDE SEQUENCE [LARGE SCALE GENOMIC DNA]</scope>
    <source>
        <strain evidence="21">ST-NAGAB-D1</strain>
    </source>
</reference>
<keyword evidence="12 16" id="KW-0238">DNA-binding</keyword>
<dbReference type="Gene3D" id="3.40.50.1010">
    <property type="entry name" value="5'-nuclease"/>
    <property type="match status" value="1"/>
</dbReference>
<feature type="domain" description="3'-5' exonuclease" evidence="17">
    <location>
        <begin position="325"/>
        <end position="509"/>
    </location>
</feature>
<dbReference type="RefSeq" id="WP_146660612.1">
    <property type="nucleotide sequence ID" value="NZ_CP019791.1"/>
</dbReference>
<dbReference type="InterPro" id="IPR036279">
    <property type="entry name" value="5-3_exonuclease_C_sf"/>
</dbReference>
<dbReference type="OrthoDB" id="9806424at2"/>
<accession>A0A1U9NJ72</accession>
<organism evidence="20 21">
    <name type="scientific">Anaerohalosphaera lusitana</name>
    <dbReference type="NCBI Taxonomy" id="1936003"/>
    <lineage>
        <taxon>Bacteria</taxon>
        <taxon>Pseudomonadati</taxon>
        <taxon>Planctomycetota</taxon>
        <taxon>Phycisphaerae</taxon>
        <taxon>Sedimentisphaerales</taxon>
        <taxon>Anaerohalosphaeraceae</taxon>
        <taxon>Anaerohalosphaera</taxon>
    </lineage>
</organism>
<dbReference type="CDD" id="cd06139">
    <property type="entry name" value="DNA_polA_I_Ecoli_like_exo"/>
    <property type="match status" value="1"/>
</dbReference>
<evidence type="ECO:0000256" key="11">
    <source>
        <dbReference type="ARBA" id="ARBA00022932"/>
    </source>
</evidence>
<evidence type="ECO:0000313" key="20">
    <source>
        <dbReference type="EMBL" id="AQT67983.1"/>
    </source>
</evidence>
<keyword evidence="10 16" id="KW-0269">Exonuclease</keyword>
<keyword evidence="8 16" id="KW-0227">DNA damage</keyword>
<dbReference type="CDD" id="cd09898">
    <property type="entry name" value="H3TH_53EXO"/>
    <property type="match status" value="1"/>
</dbReference>
<dbReference type="PANTHER" id="PTHR10133">
    <property type="entry name" value="DNA POLYMERASE I"/>
    <property type="match status" value="1"/>
</dbReference>
<dbReference type="InterPro" id="IPR018320">
    <property type="entry name" value="DNA_polymerase_1"/>
</dbReference>
<dbReference type="PROSITE" id="PS00447">
    <property type="entry name" value="DNA_POLYMERASE_A"/>
    <property type="match status" value="1"/>
</dbReference>
<dbReference type="CDD" id="cd09859">
    <property type="entry name" value="PIN_53EXO"/>
    <property type="match status" value="1"/>
</dbReference>
<evidence type="ECO:0000256" key="3">
    <source>
        <dbReference type="ARBA" id="ARBA00020311"/>
    </source>
</evidence>
<evidence type="ECO:0000256" key="7">
    <source>
        <dbReference type="ARBA" id="ARBA00022722"/>
    </source>
</evidence>
<keyword evidence="4 16" id="KW-0808">Transferase</keyword>
<keyword evidence="11 16" id="KW-0239">DNA-directed DNA polymerase</keyword>
<dbReference type="SMART" id="SM00474">
    <property type="entry name" value="35EXOc"/>
    <property type="match status" value="1"/>
</dbReference>
<keyword evidence="7" id="KW-0540">Nuclease</keyword>
<feature type="domain" description="DNA-directed DNA polymerase family A palm" evidence="19">
    <location>
        <begin position="677"/>
        <end position="884"/>
    </location>
</feature>
<evidence type="ECO:0000256" key="9">
    <source>
        <dbReference type="ARBA" id="ARBA00022801"/>
    </source>
</evidence>
<dbReference type="Proteomes" id="UP000189674">
    <property type="component" value="Chromosome"/>
</dbReference>
<evidence type="ECO:0000313" key="21">
    <source>
        <dbReference type="Proteomes" id="UP000189674"/>
    </source>
</evidence>
<gene>
    <name evidence="16 20" type="primary">polA</name>
    <name evidence="20" type="ORF">STSP2_01137</name>
</gene>
<dbReference type="Pfam" id="PF02739">
    <property type="entry name" value="5_3_exonuc_N"/>
    <property type="match status" value="1"/>
</dbReference>
<dbReference type="FunFam" id="3.30.420.10:FF:000026">
    <property type="entry name" value="DNA polymerase I"/>
    <property type="match status" value="1"/>
</dbReference>
<dbReference type="GO" id="GO:0003677">
    <property type="term" value="F:DNA binding"/>
    <property type="evidence" value="ECO:0007669"/>
    <property type="project" value="UniProtKB-UniRule"/>
</dbReference>
<dbReference type="InterPro" id="IPR002562">
    <property type="entry name" value="3'-5'_exonuclease_dom"/>
</dbReference>
<dbReference type="GO" id="GO:0006261">
    <property type="term" value="P:DNA-templated DNA replication"/>
    <property type="evidence" value="ECO:0007669"/>
    <property type="project" value="UniProtKB-UniRule"/>
</dbReference>
<dbReference type="InterPro" id="IPR002298">
    <property type="entry name" value="DNA_polymerase_A"/>
</dbReference>
<evidence type="ECO:0000256" key="14">
    <source>
        <dbReference type="ARBA" id="ARBA00049244"/>
    </source>
</evidence>
<dbReference type="Gene3D" id="1.10.150.20">
    <property type="entry name" value="5' to 3' exonuclease, C-terminal subdomain"/>
    <property type="match status" value="2"/>
</dbReference>
<dbReference type="PANTHER" id="PTHR10133:SF27">
    <property type="entry name" value="DNA POLYMERASE NU"/>
    <property type="match status" value="1"/>
</dbReference>
<dbReference type="CDD" id="cd08637">
    <property type="entry name" value="DNA_pol_A_pol_I_C"/>
    <property type="match status" value="1"/>
</dbReference>
<dbReference type="SUPFAM" id="SSF47807">
    <property type="entry name" value="5' to 3' exonuclease, C-terminal subdomain"/>
    <property type="match status" value="1"/>
</dbReference>
<dbReference type="InterPro" id="IPR012337">
    <property type="entry name" value="RNaseH-like_sf"/>
</dbReference>
<name>A0A1U9NJ72_9BACT</name>
<dbReference type="InterPro" id="IPR036397">
    <property type="entry name" value="RNaseH_sf"/>
</dbReference>
<keyword evidence="6 16" id="KW-0235">DNA replication</keyword>
<protein>
    <recommendedName>
        <fullName evidence="3 15">DNA polymerase I</fullName>
        <ecNumber evidence="2 15">2.7.7.7</ecNumber>
    </recommendedName>
</protein>
<dbReference type="EC" id="2.7.7.7" evidence="2 15"/>
<dbReference type="InterPro" id="IPR043502">
    <property type="entry name" value="DNA/RNA_pol_sf"/>
</dbReference>
<dbReference type="GO" id="GO:0003887">
    <property type="term" value="F:DNA-directed DNA polymerase activity"/>
    <property type="evidence" value="ECO:0007669"/>
    <property type="project" value="UniProtKB-UniRule"/>
</dbReference>
<dbReference type="Pfam" id="PF00476">
    <property type="entry name" value="DNA_pol_A"/>
    <property type="match status" value="1"/>
</dbReference>
<evidence type="ECO:0000259" key="18">
    <source>
        <dbReference type="SMART" id="SM00475"/>
    </source>
</evidence>
<comment type="catalytic activity">
    <reaction evidence="14 16">
        <text>DNA(n) + a 2'-deoxyribonucleoside 5'-triphosphate = DNA(n+1) + diphosphate</text>
        <dbReference type="Rhea" id="RHEA:22508"/>
        <dbReference type="Rhea" id="RHEA-COMP:17339"/>
        <dbReference type="Rhea" id="RHEA-COMP:17340"/>
        <dbReference type="ChEBI" id="CHEBI:33019"/>
        <dbReference type="ChEBI" id="CHEBI:61560"/>
        <dbReference type="ChEBI" id="CHEBI:173112"/>
        <dbReference type="EC" id="2.7.7.7"/>
    </reaction>
</comment>
<dbReference type="SUPFAM" id="SSF88723">
    <property type="entry name" value="PIN domain-like"/>
    <property type="match status" value="1"/>
</dbReference>
<evidence type="ECO:0000259" key="17">
    <source>
        <dbReference type="SMART" id="SM00474"/>
    </source>
</evidence>
<evidence type="ECO:0000256" key="6">
    <source>
        <dbReference type="ARBA" id="ARBA00022705"/>
    </source>
</evidence>
<dbReference type="GO" id="GO:0006302">
    <property type="term" value="P:double-strand break repair"/>
    <property type="evidence" value="ECO:0007669"/>
    <property type="project" value="TreeGrafter"/>
</dbReference>
<evidence type="ECO:0000259" key="19">
    <source>
        <dbReference type="SMART" id="SM00482"/>
    </source>
</evidence>
<dbReference type="PRINTS" id="PR00868">
    <property type="entry name" value="DNAPOLI"/>
</dbReference>
<evidence type="ECO:0000256" key="4">
    <source>
        <dbReference type="ARBA" id="ARBA00022679"/>
    </source>
</evidence>
<sequence>MGNEKARNIYIIDGHAHIYAAYYAPMAPLTSPAGEPTKATYVFTQMLLGLIDRKKPDMVVVAMDSKVPSFRTDIYPEYKAHRPPMPEDMPAQIERIEEILEAMHVPMLRVDSYEADDLIGTLAKKAAAEGIESYICSKDKDFLQLLDEHVNTYDVKKDKATTVEGLMEDTGLTPAQFLDVLALQGDTADNVPGVPDVGPKTALGWIQKYGSLDELTAKAEEIKGKRGESLRKSRDAVKLSKRLVTIDCDAPVELDLEAFRVTEFDRERLRELFSELGFSRLLKQLDMEAKEVAAKPKVKRAAQGMLFEMGEEKAEEAAATVEKDYTLVDTTAKLKDFAKELGRQKVFAVDTETTALAPMEAELVGLSFSWKADEGYYLPVKGPKGSKVLDAADVREAIGGIIADEKVRKVGQNFKYDLIVLENAGFEVRGLYFDTMIASYCLNSARRHGMDSLAEECLGYKTQPISELIGKGKSQITFDKVDVERACYYAAEDADVTWQLYKCFGPQLESEPTLKELFEKVEMPLVAVLARMEMNGVTLDTTMLKEMDDEMSRTLGELTEKIHERAGEVFNIDSPKQLGEVLFDRLGLESVKSGKAGRSTDASVLEQLAEEHPIVPLILEYRQLVKLKNTYVAKLGDLVHPRTNRLHASFNQTVTATGRLSSSDPNLQNIPIRTELGRKIRNAFVPEKEGDVIMSADYSQVELRLLAHFSGDAELRRAFETDQDIHRFVAGQVYGVEPEEVTSDMRAKAKGVNFGIIYGQGPFALAKSLEISVGEAKKFIDDYYSRYASIREFMDGEIAKAKKCGYAETILHRRRAIEGLSSRNHNVRSQAERMAINTVIQGSAADLIKLAMIRIQERIEREGLPIMMLIQVHDELVFEMPGEGAEENAEWIRREMETAIELDVPLKVEPAIGPSWLTEK</sequence>
<dbReference type="FunFam" id="1.10.150.20:FF:000002">
    <property type="entry name" value="DNA polymerase I"/>
    <property type="match status" value="1"/>
</dbReference>
<evidence type="ECO:0000256" key="5">
    <source>
        <dbReference type="ARBA" id="ARBA00022695"/>
    </source>
</evidence>
<dbReference type="Gene3D" id="3.30.70.370">
    <property type="match status" value="1"/>
</dbReference>
<dbReference type="NCBIfam" id="NF004397">
    <property type="entry name" value="PRK05755.1"/>
    <property type="match status" value="1"/>
</dbReference>
<evidence type="ECO:0000256" key="15">
    <source>
        <dbReference type="NCBIfam" id="TIGR00593"/>
    </source>
</evidence>
<dbReference type="InterPro" id="IPR020046">
    <property type="entry name" value="5-3_exonucl_a-hlix_arch_N"/>
</dbReference>
<evidence type="ECO:0000256" key="8">
    <source>
        <dbReference type="ARBA" id="ARBA00022763"/>
    </source>
</evidence>
<dbReference type="SMART" id="SM00475">
    <property type="entry name" value="53EXOc"/>
    <property type="match status" value="1"/>
</dbReference>
<dbReference type="SUPFAM" id="SSF53098">
    <property type="entry name" value="Ribonuclease H-like"/>
    <property type="match status" value="1"/>
</dbReference>
<dbReference type="GO" id="GO:0008409">
    <property type="term" value="F:5'-3' exonuclease activity"/>
    <property type="evidence" value="ECO:0007669"/>
    <property type="project" value="UniProtKB-UniRule"/>
</dbReference>
<evidence type="ECO:0000256" key="12">
    <source>
        <dbReference type="ARBA" id="ARBA00023125"/>
    </source>
</evidence>
<keyword evidence="9 16" id="KW-0378">Hydrolase</keyword>
<evidence type="ECO:0000256" key="1">
    <source>
        <dbReference type="ARBA" id="ARBA00007705"/>
    </source>
</evidence>
<keyword evidence="13 16" id="KW-0234">DNA repair</keyword>
<dbReference type="InterPro" id="IPR001098">
    <property type="entry name" value="DNA-dir_DNA_pol_A_palm_dom"/>
</dbReference>
<dbReference type="KEGG" id="alus:STSP2_01137"/>
<evidence type="ECO:0000256" key="13">
    <source>
        <dbReference type="ARBA" id="ARBA00023204"/>
    </source>
</evidence>
<keyword evidence="5 16" id="KW-0548">Nucleotidyltransferase</keyword>
<evidence type="ECO:0000256" key="16">
    <source>
        <dbReference type="RuleBase" id="RU004460"/>
    </source>
</evidence>
<proteinExistence type="inferred from homology"/>
<dbReference type="SUPFAM" id="SSF56672">
    <property type="entry name" value="DNA/RNA polymerases"/>
    <property type="match status" value="1"/>
</dbReference>